<protein>
    <submittedName>
        <fullName evidence="2">Uncharacterized protein</fullName>
    </submittedName>
</protein>
<comment type="caution">
    <text evidence="2">The sequence shown here is derived from an EMBL/GenBank/DDBJ whole genome shotgun (WGS) entry which is preliminary data.</text>
</comment>
<gene>
    <name evidence="2" type="ORF">BSTOLATCC_MIC3454</name>
</gene>
<dbReference type="EMBL" id="CAJZBQ010000004">
    <property type="protein sequence ID" value="CAG9311162.1"/>
    <property type="molecule type" value="Genomic_DNA"/>
</dbReference>
<sequence length="182" mass="21672">MFGYPLWRAFPIACPFHHIKPVIMEIINSIENMNLALRNSNPLKLTTFFLSIYFIAKLQSTCLWKCWRNSFRLFCIWIIFCSKLWVFENYIEAFTLNTSEAWIVIMELLQYIDDFYSSSLDEIDKYSQSAIDNQMAVIAAALIIFIFSSFAVYFGFYLQFFRNEKKYMRKINSILKIMPSKK</sequence>
<keyword evidence="1" id="KW-0472">Membrane</keyword>
<keyword evidence="1" id="KW-0812">Transmembrane</keyword>
<evidence type="ECO:0000313" key="2">
    <source>
        <dbReference type="EMBL" id="CAG9311162.1"/>
    </source>
</evidence>
<accession>A0AAU9IAC8</accession>
<keyword evidence="1" id="KW-1133">Transmembrane helix</keyword>
<reference evidence="2" key="1">
    <citation type="submission" date="2021-09" db="EMBL/GenBank/DDBJ databases">
        <authorList>
            <consortium name="AG Swart"/>
            <person name="Singh M."/>
            <person name="Singh A."/>
            <person name="Seah K."/>
            <person name="Emmerich C."/>
        </authorList>
    </citation>
    <scope>NUCLEOTIDE SEQUENCE</scope>
    <source>
        <strain evidence="2">ATCC30299</strain>
    </source>
</reference>
<dbReference type="AlphaFoldDB" id="A0AAU9IAC8"/>
<evidence type="ECO:0000313" key="3">
    <source>
        <dbReference type="Proteomes" id="UP001162131"/>
    </source>
</evidence>
<evidence type="ECO:0000256" key="1">
    <source>
        <dbReference type="SAM" id="Phobius"/>
    </source>
</evidence>
<keyword evidence="3" id="KW-1185">Reference proteome</keyword>
<feature type="transmembrane region" description="Helical" evidence="1">
    <location>
        <begin position="70"/>
        <end position="87"/>
    </location>
</feature>
<proteinExistence type="predicted"/>
<dbReference type="Proteomes" id="UP001162131">
    <property type="component" value="Unassembled WGS sequence"/>
</dbReference>
<feature type="transmembrane region" description="Helical" evidence="1">
    <location>
        <begin position="42"/>
        <end position="58"/>
    </location>
</feature>
<feature type="transmembrane region" description="Helical" evidence="1">
    <location>
        <begin position="135"/>
        <end position="160"/>
    </location>
</feature>
<organism evidence="2 3">
    <name type="scientific">Blepharisma stoltei</name>
    <dbReference type="NCBI Taxonomy" id="1481888"/>
    <lineage>
        <taxon>Eukaryota</taxon>
        <taxon>Sar</taxon>
        <taxon>Alveolata</taxon>
        <taxon>Ciliophora</taxon>
        <taxon>Postciliodesmatophora</taxon>
        <taxon>Heterotrichea</taxon>
        <taxon>Heterotrichida</taxon>
        <taxon>Blepharismidae</taxon>
        <taxon>Blepharisma</taxon>
    </lineage>
</organism>
<name>A0AAU9IAC8_9CILI</name>